<evidence type="ECO:0000313" key="1">
    <source>
        <dbReference type="EMBL" id="KGF29981.1"/>
    </source>
</evidence>
<sequence>MRDYTSFIGTNGREVCRMSGTPKKIAAFENRAENAEVVEIGRYFSSSSIWPEDVIYLRKVDGRWQSGLKKGYKGYFLYYLKPLKINFSLVREDISEEEGNKAIKDAAPELIDSAAKVVVWCDKKDETDEDGRYWLSAYQGAGVYRLIVAGGKIRGAIYGGFHNCRKSSRVSAFGDLVFKEALILAVEKELGTSDFHLLKADGSGTYFFLRNQEDSIYLETKEYDVPMADGTGWHHNIEIQSSLISVRK</sequence>
<accession>A0AAW3FIH9</accession>
<evidence type="ECO:0000313" key="2">
    <source>
        <dbReference type="Proteomes" id="UP000029533"/>
    </source>
</evidence>
<proteinExistence type="predicted"/>
<organism evidence="1 2">
    <name type="scientific">Prevotella histicola JCM 15637 = DNF00424</name>
    <dbReference type="NCBI Taxonomy" id="1236504"/>
    <lineage>
        <taxon>Bacteria</taxon>
        <taxon>Pseudomonadati</taxon>
        <taxon>Bacteroidota</taxon>
        <taxon>Bacteroidia</taxon>
        <taxon>Bacteroidales</taxon>
        <taxon>Prevotellaceae</taxon>
        <taxon>Prevotella</taxon>
    </lineage>
</organism>
<dbReference type="EMBL" id="JRNJ01000022">
    <property type="protein sequence ID" value="KGF29981.1"/>
    <property type="molecule type" value="Genomic_DNA"/>
</dbReference>
<comment type="caution">
    <text evidence="1">The sequence shown here is derived from an EMBL/GenBank/DDBJ whole genome shotgun (WGS) entry which is preliminary data.</text>
</comment>
<gene>
    <name evidence="1" type="ORF">HMPREF2132_02075</name>
</gene>
<dbReference type="RefSeq" id="WP_156098237.1">
    <property type="nucleotide sequence ID" value="NZ_JRNJ01000022.1"/>
</dbReference>
<dbReference type="AlphaFoldDB" id="A0AAW3FIH9"/>
<dbReference type="Proteomes" id="UP000029533">
    <property type="component" value="Unassembled WGS sequence"/>
</dbReference>
<name>A0AAW3FIH9_9BACT</name>
<protein>
    <submittedName>
        <fullName evidence="1">Uncharacterized protein</fullName>
    </submittedName>
</protein>
<reference evidence="1 2" key="1">
    <citation type="submission" date="2014-07" db="EMBL/GenBank/DDBJ databases">
        <authorList>
            <person name="McCorrison J."/>
            <person name="Sanka R."/>
            <person name="Torralba M."/>
            <person name="Gillis M."/>
            <person name="Haft D.H."/>
            <person name="Methe B."/>
            <person name="Sutton G."/>
            <person name="Nelson K.E."/>
        </authorList>
    </citation>
    <scope>NUCLEOTIDE SEQUENCE [LARGE SCALE GENOMIC DNA]</scope>
    <source>
        <strain evidence="1 2">DNF00424</strain>
    </source>
</reference>